<name>A0A1R1ATR2_PAELA</name>
<protein>
    <submittedName>
        <fullName evidence="1">Uncharacterized protein</fullName>
    </submittedName>
</protein>
<evidence type="ECO:0000313" key="2">
    <source>
        <dbReference type="Proteomes" id="UP000187074"/>
    </source>
</evidence>
<evidence type="ECO:0000313" key="1">
    <source>
        <dbReference type="EMBL" id="OME88962.1"/>
    </source>
</evidence>
<dbReference type="Proteomes" id="UP000187074">
    <property type="component" value="Unassembled WGS sequence"/>
</dbReference>
<proteinExistence type="predicted"/>
<sequence>MIILKALEISAKAGISFFSYGQHVRWCEWKGELPYLLGCYRKGEEQLELPYVALYDGGTDRSFA</sequence>
<dbReference type="EMBL" id="MRTF01000012">
    <property type="protein sequence ID" value="OME88962.1"/>
    <property type="molecule type" value="Genomic_DNA"/>
</dbReference>
<comment type="caution">
    <text evidence="1">The sequence shown here is derived from an EMBL/GenBank/DDBJ whole genome shotgun (WGS) entry which is preliminary data.</text>
</comment>
<gene>
    <name evidence="1" type="ORF">BK123_28830</name>
</gene>
<reference evidence="1 2" key="1">
    <citation type="submission" date="2016-11" db="EMBL/GenBank/DDBJ databases">
        <title>Paenibacillus species isolates.</title>
        <authorList>
            <person name="Beno S.M."/>
        </authorList>
    </citation>
    <scope>NUCLEOTIDE SEQUENCE [LARGE SCALE GENOMIC DNA]</scope>
    <source>
        <strain evidence="1 2">FSL F4-0100</strain>
    </source>
</reference>
<accession>A0A1R1ATR2</accession>
<dbReference type="AlphaFoldDB" id="A0A1R1ATR2"/>
<organism evidence="1 2">
    <name type="scientific">Paenibacillus lautus</name>
    <name type="common">Bacillus lautus</name>
    <dbReference type="NCBI Taxonomy" id="1401"/>
    <lineage>
        <taxon>Bacteria</taxon>
        <taxon>Bacillati</taxon>
        <taxon>Bacillota</taxon>
        <taxon>Bacilli</taxon>
        <taxon>Bacillales</taxon>
        <taxon>Paenibacillaceae</taxon>
        <taxon>Paenibacillus</taxon>
    </lineage>
</organism>